<proteinExistence type="inferred from homology"/>
<name>A0A9Q8WNF4_9PEZI</name>
<protein>
    <recommendedName>
        <fullName evidence="2">glutamine--tRNA ligase</fullName>
        <ecNumber evidence="2">6.1.1.18</ecNumber>
    </recommendedName>
</protein>
<evidence type="ECO:0000313" key="15">
    <source>
        <dbReference type="Proteomes" id="UP000830671"/>
    </source>
</evidence>
<evidence type="ECO:0000256" key="9">
    <source>
        <dbReference type="RuleBase" id="RU363037"/>
    </source>
</evidence>
<dbReference type="PANTHER" id="PTHR43097">
    <property type="entry name" value="GLUTAMINE-TRNA LIGASE"/>
    <property type="match status" value="1"/>
</dbReference>
<dbReference type="Gene3D" id="2.40.240.10">
    <property type="entry name" value="Ribosomal Protein L25, Chain P"/>
    <property type="match status" value="2"/>
</dbReference>
<dbReference type="SUPFAM" id="SSF50715">
    <property type="entry name" value="Ribosomal protein L25-like"/>
    <property type="match status" value="1"/>
</dbReference>
<keyword evidence="3 9" id="KW-0436">Ligase</keyword>
<dbReference type="GO" id="GO:0006425">
    <property type="term" value="P:glutaminyl-tRNA aminoacylation"/>
    <property type="evidence" value="ECO:0007669"/>
    <property type="project" value="InterPro"/>
</dbReference>
<dbReference type="AlphaFoldDB" id="A0A9Q8WNF4"/>
<dbReference type="NCBIfam" id="TIGR00440">
    <property type="entry name" value="glnS"/>
    <property type="match status" value="1"/>
</dbReference>
<dbReference type="GeneID" id="73349533"/>
<dbReference type="Pfam" id="PF00749">
    <property type="entry name" value="tRNA-synt_1c"/>
    <property type="match status" value="1"/>
</dbReference>
<evidence type="ECO:0000256" key="3">
    <source>
        <dbReference type="ARBA" id="ARBA00022598"/>
    </source>
</evidence>
<evidence type="ECO:0000256" key="10">
    <source>
        <dbReference type="SAM" id="MobiDB-lite"/>
    </source>
</evidence>
<feature type="region of interest" description="Disordered" evidence="10">
    <location>
        <begin position="44"/>
        <end position="77"/>
    </location>
</feature>
<evidence type="ECO:0000256" key="8">
    <source>
        <dbReference type="ARBA" id="ARBA00048270"/>
    </source>
</evidence>
<reference evidence="14" key="1">
    <citation type="journal article" date="2021" name="Mol. Plant Microbe Interact.">
        <title>Complete Genome Sequence of the Plant-Pathogenic Fungus Colletotrichum lupini.</title>
        <authorList>
            <person name="Baroncelli R."/>
            <person name="Pensec F."/>
            <person name="Da Lio D."/>
            <person name="Boufleur T."/>
            <person name="Vicente I."/>
            <person name="Sarrocco S."/>
            <person name="Picot A."/>
            <person name="Baraldi E."/>
            <person name="Sukno S."/>
            <person name="Thon M."/>
            <person name="Le Floch G."/>
        </authorList>
    </citation>
    <scope>NUCLEOTIDE SEQUENCE</scope>
    <source>
        <strain evidence="14">IMI 504893</strain>
    </source>
</reference>
<evidence type="ECO:0000256" key="2">
    <source>
        <dbReference type="ARBA" id="ARBA00012836"/>
    </source>
</evidence>
<dbReference type="InterPro" id="IPR050132">
    <property type="entry name" value="Gln/Glu-tRNA_Ligase"/>
</dbReference>
<dbReference type="FunFam" id="2.40.240.10:FF:000007">
    <property type="entry name" value="Glutamine--tRNA ligase"/>
    <property type="match status" value="1"/>
</dbReference>
<feature type="domain" description="Glutamyl/glutaminyl-tRNA synthetase class Ib catalytic" evidence="11">
    <location>
        <begin position="104"/>
        <end position="412"/>
    </location>
</feature>
<evidence type="ECO:0000259" key="13">
    <source>
        <dbReference type="Pfam" id="PF20974"/>
    </source>
</evidence>
<dbReference type="FunFam" id="2.40.240.10:FF:000015">
    <property type="entry name" value="Glutaminyl-tRNA synthetase"/>
    <property type="match status" value="1"/>
</dbReference>
<evidence type="ECO:0000259" key="11">
    <source>
        <dbReference type="Pfam" id="PF00749"/>
    </source>
</evidence>
<dbReference type="InterPro" id="IPR004514">
    <property type="entry name" value="Gln-tRNA-synth"/>
</dbReference>
<sequence>MADAAADPTAKLAESTAKLQLDEETGEMVSKGELKKRLAKRAKKAATEKAKAAKDAVAKAAGAGDSKPAAKPKAKPEEVVLDPEAMFKQGFLQEVYKERPSENVVTRFPPEPNGYLHIGHAKAIAVNFGFAKHHGGVCYLRFDDTNPEKEEERYFTAIEEMISWLGFTPYKITYSSDNFQKLYDLAEKMITLEKAYSTSDTEIKLQRGGEKGASPRFRCEHANHTVEENLQKFRDMKDGKYKPREAFLRMKQDITDGNPQMWDLAAYRIKTDTPHHRTGWDWKIYPTYDFTHCLCDSFEGITHSLCTTEFVQSRVSYEWLNKTLGVYEPMQREYGRLGITGTVLSKRKILKLVEEKIVRGWDDPRLYTLIGIKRRGVPPRAILDFVNELGVTTSVSVIQIKRFEQTVRKYLERTVPRLMMVLDPIPVVIEDAEATDVELAFSPKDPNMGSHTIKFTPTVYIDRADFREVDSKDYFRLAPNKTVGLLNAPFPIKATSYTKDEATGKVTEIRAVYDKETKKPKAFINWVGTEGSKKVEARIHNSLFKSEKPDDTEGGFLNDINPESEVIYPDALIESGFDEVKRRAPWPEAAGESELGKGGPESVRFQATRIAYFAIDSDSTDERIILNRIVSLKEDAGKVLHDRVANNTSERMKFKISQGNQPSAPRVGEVPYEQSPYEETPYNETPHEDLGEEPSPYEQPDEKPSYGKPSYEQPPRETPSYGHTPYGRDPAISIIEWEVGSPALYAARSVDDPDTCPKGTVSCNLPRNWNCCTRSMPCCGPGCCAQGFDCVDAAIGVCCSRRV</sequence>
<evidence type="ECO:0000313" key="14">
    <source>
        <dbReference type="EMBL" id="UQC90068.1"/>
    </source>
</evidence>
<dbReference type="PROSITE" id="PS00178">
    <property type="entry name" value="AA_TRNA_LIGASE_I"/>
    <property type="match status" value="1"/>
</dbReference>
<evidence type="ECO:0000259" key="12">
    <source>
        <dbReference type="Pfam" id="PF03950"/>
    </source>
</evidence>
<feature type="domain" description="Glutamyl/glutaminyl-tRNA synthetase class Ib anti-codon binding" evidence="12">
    <location>
        <begin position="416"/>
        <end position="514"/>
    </location>
</feature>
<dbReference type="EMBL" id="CP019480">
    <property type="protein sequence ID" value="UQC90068.1"/>
    <property type="molecule type" value="Genomic_DNA"/>
</dbReference>
<accession>A0A9Q8WNF4</accession>
<dbReference type="EC" id="6.1.1.18" evidence="2"/>
<keyword evidence="4 9" id="KW-0547">Nucleotide-binding</keyword>
<dbReference type="InterPro" id="IPR020059">
    <property type="entry name" value="Glu/Gln-tRNA-synth_Ib_codon-bd"/>
</dbReference>
<evidence type="ECO:0000256" key="5">
    <source>
        <dbReference type="ARBA" id="ARBA00022840"/>
    </source>
</evidence>
<comment type="similarity">
    <text evidence="1 9">Belongs to the class-I aminoacyl-tRNA synthetase family.</text>
</comment>
<evidence type="ECO:0000256" key="7">
    <source>
        <dbReference type="ARBA" id="ARBA00023146"/>
    </source>
</evidence>
<keyword evidence="6 9" id="KW-0648">Protein biosynthesis</keyword>
<feature type="compositionally biased region" description="Basic and acidic residues" evidence="10">
    <location>
        <begin position="45"/>
        <end position="57"/>
    </location>
</feature>
<dbReference type="RefSeq" id="XP_049151669.1">
    <property type="nucleotide sequence ID" value="XM_049294523.1"/>
</dbReference>
<dbReference type="InterPro" id="IPR020058">
    <property type="entry name" value="Glu/Gln-tRNA-synth_Ib_cat-dom"/>
</dbReference>
<keyword evidence="5 9" id="KW-0067">ATP-binding</keyword>
<dbReference type="SUPFAM" id="SSF52374">
    <property type="entry name" value="Nucleotidylyl transferase"/>
    <property type="match status" value="1"/>
</dbReference>
<dbReference type="InterPro" id="IPR020056">
    <property type="entry name" value="Rbsml_bL25/Gln-tRNA_synth_N"/>
</dbReference>
<dbReference type="KEGG" id="clup:CLUP02_15599"/>
<dbReference type="Gene3D" id="3.40.50.620">
    <property type="entry name" value="HUPs"/>
    <property type="match status" value="1"/>
</dbReference>
<dbReference type="PANTHER" id="PTHR43097:SF4">
    <property type="entry name" value="GLUTAMINE--TRNA LIGASE"/>
    <property type="match status" value="1"/>
</dbReference>
<dbReference type="InterPro" id="IPR001412">
    <property type="entry name" value="aa-tRNA-synth_I_CS"/>
</dbReference>
<evidence type="ECO:0000256" key="6">
    <source>
        <dbReference type="ARBA" id="ARBA00022917"/>
    </source>
</evidence>
<dbReference type="PRINTS" id="PR00987">
    <property type="entry name" value="TRNASYNTHGLU"/>
</dbReference>
<dbReference type="InterPro" id="IPR000924">
    <property type="entry name" value="Glu/Gln-tRNA-synth"/>
</dbReference>
<dbReference type="Proteomes" id="UP000830671">
    <property type="component" value="Chromosome 8"/>
</dbReference>
<keyword evidence="7 9" id="KW-0030">Aminoacyl-tRNA synthetase</keyword>
<dbReference type="GO" id="GO:0004819">
    <property type="term" value="F:glutamine-tRNA ligase activity"/>
    <property type="evidence" value="ECO:0007669"/>
    <property type="project" value="UniProtKB-EC"/>
</dbReference>
<evidence type="ECO:0000256" key="4">
    <source>
        <dbReference type="ARBA" id="ARBA00022741"/>
    </source>
</evidence>
<feature type="region of interest" description="Disordered" evidence="10">
    <location>
        <begin position="651"/>
        <end position="725"/>
    </location>
</feature>
<comment type="catalytic activity">
    <reaction evidence="8">
        <text>tRNA(Gln) + L-glutamine + ATP = L-glutaminyl-tRNA(Gln) + AMP + diphosphate</text>
        <dbReference type="Rhea" id="RHEA:20121"/>
        <dbReference type="Rhea" id="RHEA-COMP:9662"/>
        <dbReference type="Rhea" id="RHEA-COMP:9681"/>
        <dbReference type="ChEBI" id="CHEBI:30616"/>
        <dbReference type="ChEBI" id="CHEBI:33019"/>
        <dbReference type="ChEBI" id="CHEBI:58359"/>
        <dbReference type="ChEBI" id="CHEBI:78442"/>
        <dbReference type="ChEBI" id="CHEBI:78521"/>
        <dbReference type="ChEBI" id="CHEBI:456215"/>
        <dbReference type="EC" id="6.1.1.18"/>
    </reaction>
</comment>
<evidence type="ECO:0000256" key="1">
    <source>
        <dbReference type="ARBA" id="ARBA00005594"/>
    </source>
</evidence>
<dbReference type="InterPro" id="IPR014729">
    <property type="entry name" value="Rossmann-like_a/b/a_fold"/>
</dbReference>
<dbReference type="Pfam" id="PF03950">
    <property type="entry name" value="tRNA-synt_1c_C"/>
    <property type="match status" value="1"/>
</dbReference>
<dbReference type="InterPro" id="IPR049437">
    <property type="entry name" value="tRNA-synt_1c_C2"/>
</dbReference>
<dbReference type="GO" id="GO:0005524">
    <property type="term" value="F:ATP binding"/>
    <property type="evidence" value="ECO:0007669"/>
    <property type="project" value="UniProtKB-KW"/>
</dbReference>
<feature type="domain" description="tRNA synthetases class I (E and Q) anti-codon binding" evidence="13">
    <location>
        <begin position="523"/>
        <end position="581"/>
    </location>
</feature>
<dbReference type="GO" id="GO:0005829">
    <property type="term" value="C:cytosol"/>
    <property type="evidence" value="ECO:0007669"/>
    <property type="project" value="TreeGrafter"/>
</dbReference>
<keyword evidence="15" id="KW-1185">Reference proteome</keyword>
<dbReference type="FunFam" id="3.40.50.620:FF:000183">
    <property type="entry name" value="Glutaminyl-tRNA synthetase"/>
    <property type="match status" value="1"/>
</dbReference>
<organism evidence="14 15">
    <name type="scientific">Colletotrichum lupini</name>
    <dbReference type="NCBI Taxonomy" id="145971"/>
    <lineage>
        <taxon>Eukaryota</taxon>
        <taxon>Fungi</taxon>
        <taxon>Dikarya</taxon>
        <taxon>Ascomycota</taxon>
        <taxon>Pezizomycotina</taxon>
        <taxon>Sordariomycetes</taxon>
        <taxon>Hypocreomycetidae</taxon>
        <taxon>Glomerellales</taxon>
        <taxon>Glomerellaceae</taxon>
        <taxon>Colletotrichum</taxon>
        <taxon>Colletotrichum acutatum species complex</taxon>
    </lineage>
</organism>
<dbReference type="Pfam" id="PF20974">
    <property type="entry name" value="tRNA-synt_1c_C2"/>
    <property type="match status" value="1"/>
</dbReference>
<gene>
    <name evidence="14" type="ORF">CLUP02_15599</name>
</gene>
<dbReference type="InterPro" id="IPR011035">
    <property type="entry name" value="Ribosomal_bL25/Gln-tRNA_synth"/>
</dbReference>
<feature type="compositionally biased region" description="Low complexity" evidence="10">
    <location>
        <begin position="58"/>
        <end position="71"/>
    </location>
</feature>